<dbReference type="STRING" id="5217.A0A4Q1BU49"/>
<dbReference type="PROSITE" id="PS50005">
    <property type="entry name" value="TPR"/>
    <property type="match status" value="5"/>
</dbReference>
<dbReference type="InParanoid" id="A0A4Q1BU49"/>
<dbReference type="EMBL" id="SDIL01000007">
    <property type="protein sequence ID" value="RXK41621.1"/>
    <property type="molecule type" value="Genomic_DNA"/>
</dbReference>
<accession>A0A4Q1BU49</accession>
<dbReference type="InterPro" id="IPR011990">
    <property type="entry name" value="TPR-like_helical_dom_sf"/>
</dbReference>
<organism evidence="5 6">
    <name type="scientific">Tremella mesenterica</name>
    <name type="common">Jelly fungus</name>
    <dbReference type="NCBI Taxonomy" id="5217"/>
    <lineage>
        <taxon>Eukaryota</taxon>
        <taxon>Fungi</taxon>
        <taxon>Dikarya</taxon>
        <taxon>Basidiomycota</taxon>
        <taxon>Agaricomycotina</taxon>
        <taxon>Tremellomycetes</taxon>
        <taxon>Tremellales</taxon>
        <taxon>Tremellaceae</taxon>
        <taxon>Tremella</taxon>
    </lineage>
</organism>
<evidence type="ECO:0008006" key="7">
    <source>
        <dbReference type="Google" id="ProtNLM"/>
    </source>
</evidence>
<dbReference type="PROSITE" id="PS50293">
    <property type="entry name" value="TPR_REGION"/>
    <property type="match status" value="2"/>
</dbReference>
<dbReference type="GO" id="GO:0006401">
    <property type="term" value="P:RNA catabolic process"/>
    <property type="evidence" value="ECO:0007669"/>
    <property type="project" value="InterPro"/>
</dbReference>
<feature type="repeat" description="TPR" evidence="3">
    <location>
        <begin position="1114"/>
        <end position="1147"/>
    </location>
</feature>
<dbReference type="GO" id="GO:0055087">
    <property type="term" value="C:Ski complex"/>
    <property type="evidence" value="ECO:0007669"/>
    <property type="project" value="InterPro"/>
</dbReference>
<comment type="caution">
    <text evidence="5">The sequence shown here is derived from an EMBL/GenBank/DDBJ whole genome shotgun (WGS) entry which is preliminary data.</text>
</comment>
<dbReference type="PANTHER" id="PTHR15704">
    <property type="entry name" value="SUPERKILLER 3 PROTEIN-RELATED"/>
    <property type="match status" value="1"/>
</dbReference>
<dbReference type="OrthoDB" id="421075at2759"/>
<evidence type="ECO:0000256" key="3">
    <source>
        <dbReference type="PROSITE-ProRule" id="PRU00339"/>
    </source>
</evidence>
<reference evidence="5 6" key="1">
    <citation type="submission" date="2016-06" db="EMBL/GenBank/DDBJ databases">
        <title>Evolution of pathogenesis and genome organization in the Tremellales.</title>
        <authorList>
            <person name="Cuomo C."/>
            <person name="Litvintseva A."/>
            <person name="Heitman J."/>
            <person name="Chen Y."/>
            <person name="Sun S."/>
            <person name="Springer D."/>
            <person name="Dromer F."/>
            <person name="Young S."/>
            <person name="Zeng Q."/>
            <person name="Chapman S."/>
            <person name="Gujja S."/>
            <person name="Saif S."/>
            <person name="Birren B."/>
        </authorList>
    </citation>
    <scope>NUCLEOTIDE SEQUENCE [LARGE SCALE GENOMIC DNA]</scope>
    <source>
        <strain evidence="5 6">ATCC 28783</strain>
    </source>
</reference>
<dbReference type="PANTHER" id="PTHR15704:SF7">
    <property type="entry name" value="SUPERKILLER COMPLEX PROTEIN 3"/>
    <property type="match status" value="1"/>
</dbReference>
<keyword evidence="2 3" id="KW-0802">TPR repeat</keyword>
<protein>
    <recommendedName>
        <fullName evidence="7">Superkiller protein 3</fullName>
    </recommendedName>
</protein>
<evidence type="ECO:0000256" key="1">
    <source>
        <dbReference type="ARBA" id="ARBA00022737"/>
    </source>
</evidence>
<keyword evidence="6" id="KW-1185">Reference proteome</keyword>
<feature type="repeat" description="TPR" evidence="3">
    <location>
        <begin position="812"/>
        <end position="845"/>
    </location>
</feature>
<dbReference type="Pfam" id="PF13181">
    <property type="entry name" value="TPR_8"/>
    <property type="match status" value="1"/>
</dbReference>
<feature type="repeat" description="TPR" evidence="3">
    <location>
        <begin position="41"/>
        <end position="74"/>
    </location>
</feature>
<name>A0A4Q1BU49_TREME</name>
<dbReference type="InterPro" id="IPR019734">
    <property type="entry name" value="TPR_rpt"/>
</dbReference>
<dbReference type="FunCoup" id="A0A4Q1BU49">
    <property type="interactions" value="249"/>
</dbReference>
<proteinExistence type="predicted"/>
<keyword evidence="1" id="KW-0677">Repeat</keyword>
<feature type="region of interest" description="Disordered" evidence="4">
    <location>
        <begin position="408"/>
        <end position="464"/>
    </location>
</feature>
<dbReference type="SMART" id="SM00028">
    <property type="entry name" value="TPR"/>
    <property type="match status" value="11"/>
</dbReference>
<feature type="compositionally biased region" description="Basic residues" evidence="4">
    <location>
        <begin position="426"/>
        <end position="436"/>
    </location>
</feature>
<dbReference type="Pfam" id="PF13432">
    <property type="entry name" value="TPR_16"/>
    <property type="match status" value="3"/>
</dbReference>
<dbReference type="VEuPathDB" id="FungiDB:TREMEDRAFT_71017"/>
<dbReference type="InterPro" id="IPR039226">
    <property type="entry name" value="Ski3/TTC37"/>
</dbReference>
<sequence>MSTKKALKAIKAQLEEGNHEAALYQATNLLKSVDKDAPEVAQILVFRGLALTHAQKWDEAEKSYLQAYRIDPFNPLAGHGLRKLYEKQEAWDKLCRFLGIQVQASFDSRDPDKTATALQELLALRQTHGPQEKVLEILILLVSDGPLVSLLQSATPPSGTYVPFPTPLYPPPSLSVQPTLPRELPHILHLVGSLPLALNLLIRAKSIVHTIIEQKVEAGRKRLGAGSPSEVRRNVEAEILGGSEGMAMVDLLEEVARHPNTDEEVRRDVEVEQFIFWRNLAASTKSEGKPTTAQNAAPTTLRVSNVETASTFNLPEPSLFVRHTPPTVSKGEAVQKASALAEGFVLLNVTTPGAEEAWSWVIEGTDQKDIFYDLEDLHKFVLAFPSTPLSDFTEDYCRWFHLPLPDADDEGDENPSSEALKDHSSIKKRKASRPGKTKGPNARDRRKARRLAEKEGTLAEDVDQEEKEELIAEMTKLLRKLPKSVFAHRVMTRVSIQEEDWQNAVTYAEKSRILLKELESERGTTMPLTRLSIDTALGIALVPYYPPKHHARANRLLSDVLSQQMNNLEARFARARILQTEGRWAEAREEFQIMLDSGPEEREAVAAREEIGWCLVNEDKLSEGRDVLEEVVQLRETRKEQDSNDDEAYARARGWYRLGRCEWLIGDEENRQHAEEWFMASCRALPSYAPAYTSLGICYESNIPPDEDRALKCFQKAFELDATEVEAARRLVIGYADDDEWALVRGIAMRVMEGEGGVEGIAGGDVLNAKGRFAPKNGWAWKALGSTEMHYKKYAEATQAFQIALRAEPSDVSTWILLGTAYLKLGRHMAALKALSHALELDPKAWVAQYNIGETYHQLGAFDKAIEAYQSVLHLKPPSQIGVIASVAQSTLSLGRQASAGGFRQRARNAFHDTVTLAADVLRSKQGHRPWAWKTIGDAAFQLASLETTNKDAQTSATVLKPILKLLVEDDTDRHASVTGLGHASSILEGPPDLTFVIKTSIFVYAYRAWLLSTDLRVSNLAIYDLASALHALAISLPVPSSQTISPEEEKSEGSTDLRTCCLKAAIVIVRKALEHDASDERLWNALGVISSSAGPALAQHAFIISLELYSKDPIVWTNLGYLYLNLDDLNLASECFLKAQILDPDYAQAWYGQGIIAYRSSHQTHATELFAHSVTLSGGSLLEADLAHALTIFLPFLDPSSSTSKSTSTLHQPLFALRSYIHNRPKDPMALNLYALMCERIGLSSESIDALVSSAQLLEEEYESTESPQTEHLYIVVLCNLARVRLSTGNYTEALEGFKNCLELIDGKNGDEESDMRVQCLLGQGISEFWLDKVDQSLESFEKCLEICQGKEKREEVIVLLARTLWGMGEDGKEVAKDHLMDW</sequence>
<evidence type="ECO:0000256" key="2">
    <source>
        <dbReference type="ARBA" id="ARBA00022803"/>
    </source>
</evidence>
<dbReference type="Gene3D" id="1.25.40.10">
    <property type="entry name" value="Tetratricopeptide repeat domain"/>
    <property type="match status" value="5"/>
</dbReference>
<evidence type="ECO:0000256" key="4">
    <source>
        <dbReference type="SAM" id="MobiDB-lite"/>
    </source>
</evidence>
<evidence type="ECO:0000313" key="6">
    <source>
        <dbReference type="Proteomes" id="UP000289152"/>
    </source>
</evidence>
<evidence type="ECO:0000313" key="5">
    <source>
        <dbReference type="EMBL" id="RXK41621.1"/>
    </source>
</evidence>
<feature type="repeat" description="TPR" evidence="3">
    <location>
        <begin position="778"/>
        <end position="811"/>
    </location>
</feature>
<feature type="repeat" description="TPR" evidence="3">
    <location>
        <begin position="846"/>
        <end position="879"/>
    </location>
</feature>
<gene>
    <name evidence="5" type="ORF">M231_01120</name>
</gene>
<dbReference type="Proteomes" id="UP000289152">
    <property type="component" value="Unassembled WGS sequence"/>
</dbReference>
<dbReference type="SUPFAM" id="SSF48452">
    <property type="entry name" value="TPR-like"/>
    <property type="match status" value="5"/>
</dbReference>